<dbReference type="RefSeq" id="WP_137661493.1">
    <property type="nucleotide sequence ID" value="NZ_BJCR01000003.1"/>
</dbReference>
<gene>
    <name evidence="1" type="ORF">PAGU1579_01770</name>
</gene>
<dbReference type="EMBL" id="BJCR01000003">
    <property type="protein sequence ID" value="GCL68408.1"/>
    <property type="molecule type" value="Genomic_DNA"/>
</dbReference>
<dbReference type="Proteomes" id="UP000303581">
    <property type="component" value="Unassembled WGS sequence"/>
</dbReference>
<organism evidence="1 2">
    <name type="scientific">Veillonella tobetsuensis</name>
    <dbReference type="NCBI Taxonomy" id="1110546"/>
    <lineage>
        <taxon>Bacteria</taxon>
        <taxon>Bacillati</taxon>
        <taxon>Bacillota</taxon>
        <taxon>Negativicutes</taxon>
        <taxon>Veillonellales</taxon>
        <taxon>Veillonellaceae</taxon>
        <taxon>Veillonella</taxon>
    </lineage>
</organism>
<sequence>MKDLEANLNFLYKLINEEVYWLDADKITPQMIEEFKPHLKEVMEVQCKDHTLLELAEEEPYFAKVKMAEIVTTAQRKMSAEKAGYKLPHLNRYQNWGTIPVGGLSLEFTRYTKPMNRGSLEILDAIPMK</sequence>
<evidence type="ECO:0000313" key="1">
    <source>
        <dbReference type="EMBL" id="GCL68408.1"/>
    </source>
</evidence>
<keyword evidence="2" id="KW-1185">Reference proteome</keyword>
<name>A0A480BB51_9FIRM</name>
<dbReference type="AlphaFoldDB" id="A0A480BB51"/>
<evidence type="ECO:0000313" key="2">
    <source>
        <dbReference type="Proteomes" id="UP000303581"/>
    </source>
</evidence>
<reference evidence="1 2" key="1">
    <citation type="submission" date="2019-03" db="EMBL/GenBank/DDBJ databases">
        <title>Draft genome sequences of two Veillonella tobetsuensis clinical isolates from intraoperative bronchial fluids of elderly patients with pulmonary carcinoma.</title>
        <authorList>
            <person name="Akiyama T."/>
        </authorList>
    </citation>
    <scope>NUCLEOTIDE SEQUENCE [LARGE SCALE GENOMIC DNA]</scope>
    <source>
        <strain evidence="1 2">PAGU 1579</strain>
    </source>
</reference>
<protein>
    <submittedName>
        <fullName evidence="1">Uncharacterized protein</fullName>
    </submittedName>
</protein>
<accession>A0A480BB51</accession>
<proteinExistence type="predicted"/>
<comment type="caution">
    <text evidence="1">The sequence shown here is derived from an EMBL/GenBank/DDBJ whole genome shotgun (WGS) entry which is preliminary data.</text>
</comment>